<proteinExistence type="predicted"/>
<sequence>MIRRFNIGIRENRCMRDYFLTKRQVESLLVDGPLNTFSARVAFLIPMILFAVGAISVMFFGAKYTFSQLLVGIGVLLFAASWLPFAFQKPKVRHK</sequence>
<feature type="transmembrane region" description="Helical" evidence="1">
    <location>
        <begin position="66"/>
        <end position="87"/>
    </location>
</feature>
<gene>
    <name evidence="2" type="ordered locus">Maqu_4048</name>
</gene>
<keyword evidence="1" id="KW-0812">Transmembrane</keyword>
<dbReference type="HOGENOM" id="CLU_2369512_0_0_6"/>
<dbReference type="KEGG" id="maq:Maqu_4048"/>
<dbReference type="Proteomes" id="UP000000998">
    <property type="component" value="Plasmid pMAQU02"/>
</dbReference>
<organism evidence="2 3">
    <name type="scientific">Marinobacter nauticus (strain ATCC 700491 / DSM 11845 / VT8)</name>
    <name type="common">Marinobacter aquaeolei</name>
    <dbReference type="NCBI Taxonomy" id="351348"/>
    <lineage>
        <taxon>Bacteria</taxon>
        <taxon>Pseudomonadati</taxon>
        <taxon>Pseudomonadota</taxon>
        <taxon>Gammaproteobacteria</taxon>
        <taxon>Pseudomonadales</taxon>
        <taxon>Marinobacteraceae</taxon>
        <taxon>Marinobacter</taxon>
    </lineage>
</organism>
<dbReference type="AlphaFoldDB" id="A1U8K2"/>
<name>A1U8K2_MARN8</name>
<dbReference type="EMBL" id="CP000516">
    <property type="protein sequence ID" value="ABM21321.1"/>
    <property type="molecule type" value="Genomic_DNA"/>
</dbReference>
<evidence type="ECO:0000313" key="3">
    <source>
        <dbReference type="Proteomes" id="UP000000998"/>
    </source>
</evidence>
<evidence type="ECO:0000313" key="2">
    <source>
        <dbReference type="EMBL" id="ABM21321.1"/>
    </source>
</evidence>
<protein>
    <submittedName>
        <fullName evidence="2">Uncharacterized protein</fullName>
    </submittedName>
</protein>
<keyword evidence="2" id="KW-0614">Plasmid</keyword>
<reference evidence="3" key="1">
    <citation type="journal article" date="2011" name="Appl. Environ. Microbiol.">
        <title>Genomic potential of Marinobacter aquaeolei, a biogeochemical 'opportunitroph'.</title>
        <authorList>
            <person name="Singer E."/>
            <person name="Webb E.A."/>
            <person name="Nelson W.C."/>
            <person name="Heidelberg J.F."/>
            <person name="Ivanova N."/>
            <person name="Pati A."/>
            <person name="Edwards K.J."/>
        </authorList>
    </citation>
    <scope>NUCLEOTIDE SEQUENCE [LARGE SCALE GENOMIC DNA]</scope>
    <source>
        <strain evidence="3">ATCC 700491 / DSM 11845 / VT8</strain>
    </source>
</reference>
<keyword evidence="1" id="KW-0472">Membrane</keyword>
<evidence type="ECO:0000256" key="1">
    <source>
        <dbReference type="SAM" id="Phobius"/>
    </source>
</evidence>
<accession>A1U8K2</accession>
<geneLocation type="plasmid" evidence="2 3">
    <name>pMAQU02</name>
</geneLocation>
<keyword evidence="1" id="KW-1133">Transmembrane helix</keyword>
<feature type="transmembrane region" description="Helical" evidence="1">
    <location>
        <begin position="41"/>
        <end position="60"/>
    </location>
</feature>